<proteinExistence type="predicted"/>
<dbReference type="InterPro" id="IPR014710">
    <property type="entry name" value="RmlC-like_jellyroll"/>
</dbReference>
<keyword evidence="4" id="KW-1185">Reference proteome</keyword>
<feature type="signal peptide" evidence="1">
    <location>
        <begin position="1"/>
        <end position="20"/>
    </location>
</feature>
<dbReference type="OrthoDB" id="5592106at2"/>
<dbReference type="InterPro" id="IPR011051">
    <property type="entry name" value="RmlC_Cupin_sf"/>
</dbReference>
<protein>
    <submittedName>
        <fullName evidence="3">Periplasmic RmlC-type Cupin domain family protein</fullName>
    </submittedName>
</protein>
<dbReference type="Pfam" id="PF07883">
    <property type="entry name" value="Cupin_2"/>
    <property type="match status" value="1"/>
</dbReference>
<accession>A0A2Z6ICH6</accession>
<keyword evidence="1" id="KW-0732">Signal</keyword>
<dbReference type="KEGG" id="sutt:SUTMEG_06690"/>
<dbReference type="SUPFAM" id="SSF51182">
    <property type="entry name" value="RmlC-like cupins"/>
    <property type="match status" value="1"/>
</dbReference>
<evidence type="ECO:0000313" key="3">
    <source>
        <dbReference type="EMBL" id="BBF22778.1"/>
    </source>
</evidence>
<evidence type="ECO:0000259" key="2">
    <source>
        <dbReference type="Pfam" id="PF07883"/>
    </source>
</evidence>
<dbReference type="Proteomes" id="UP000271003">
    <property type="component" value="Chromosome"/>
</dbReference>
<dbReference type="PROSITE" id="PS51257">
    <property type="entry name" value="PROKAR_LIPOPROTEIN"/>
    <property type="match status" value="1"/>
</dbReference>
<reference evidence="3 4" key="1">
    <citation type="journal article" date="2018" name="Int. J. Syst. Evol. Microbiol.">
        <title>Mesosutterella multiformis gen. nov., sp. nov., a member of the family Sutterellaceae and Sutterella megalosphaeroides sp. nov., isolated from human faeces.</title>
        <authorList>
            <person name="Sakamoto M."/>
            <person name="Ikeyama N."/>
            <person name="Kunihiro T."/>
            <person name="Iino T."/>
            <person name="Yuki M."/>
            <person name="Ohkuma M."/>
        </authorList>
    </citation>
    <scope>NUCLEOTIDE SEQUENCE [LARGE SCALE GENOMIC DNA]</scope>
    <source>
        <strain evidence="3 4">6FBBBH3</strain>
    </source>
</reference>
<feature type="chain" id="PRO_5016270957" evidence="1">
    <location>
        <begin position="21"/>
        <end position="245"/>
    </location>
</feature>
<gene>
    <name evidence="3" type="ORF">SUTMEG_06690</name>
</gene>
<dbReference type="Gene3D" id="2.60.120.10">
    <property type="entry name" value="Jelly Rolls"/>
    <property type="match status" value="1"/>
</dbReference>
<name>A0A2Z6ICH6_9BURK</name>
<dbReference type="AlphaFoldDB" id="A0A2Z6ICH6"/>
<organism evidence="3 4">
    <name type="scientific">Sutterella megalosphaeroides</name>
    <dbReference type="NCBI Taxonomy" id="2494234"/>
    <lineage>
        <taxon>Bacteria</taxon>
        <taxon>Pseudomonadati</taxon>
        <taxon>Pseudomonadota</taxon>
        <taxon>Betaproteobacteria</taxon>
        <taxon>Burkholderiales</taxon>
        <taxon>Sutterellaceae</taxon>
        <taxon>Sutterella</taxon>
    </lineage>
</organism>
<dbReference type="InterPro" id="IPR013096">
    <property type="entry name" value="Cupin_2"/>
</dbReference>
<evidence type="ECO:0000313" key="4">
    <source>
        <dbReference type="Proteomes" id="UP000271003"/>
    </source>
</evidence>
<dbReference type="EMBL" id="AP018786">
    <property type="protein sequence ID" value="BBF22778.1"/>
    <property type="molecule type" value="Genomic_DNA"/>
</dbReference>
<dbReference type="CDD" id="cd02208">
    <property type="entry name" value="cupin_RmlC-like"/>
    <property type="match status" value="1"/>
</dbReference>
<sequence>MTKRSLVALFVAAVSCAASAQEYAHEQFAYQEPLYVPRWSTPYLPQDTMPEACRNPEVEAYIRDWEAGRIDFRTIRANNSISKDQQFCKSLDDKGNILEVKSCRYEDSPVGYIWKDLADAPVVIGITDGGMSDHEPHYHSQPECYYAVKGEGMTLADGRFVPLKKGQYFYIPGNTIHNTPIYEKGLGVLYWYPKNAHFNGFQYHWRRDVKYLTPAEEAFDKVDEVRRRDLNIGPYGTNQTVFGKK</sequence>
<feature type="domain" description="Cupin type-2" evidence="2">
    <location>
        <begin position="133"/>
        <end position="178"/>
    </location>
</feature>
<evidence type="ECO:0000256" key="1">
    <source>
        <dbReference type="SAM" id="SignalP"/>
    </source>
</evidence>
<dbReference type="RefSeq" id="WP_120176455.1">
    <property type="nucleotide sequence ID" value="NZ_AP018786.1"/>
</dbReference>